<comment type="caution">
    <text evidence="1">The sequence shown here is derived from an EMBL/GenBank/DDBJ whole genome shotgun (WGS) entry which is preliminary data.</text>
</comment>
<proteinExistence type="predicted"/>
<organism evidence="1">
    <name type="scientific">marine sediment metagenome</name>
    <dbReference type="NCBI Taxonomy" id="412755"/>
    <lineage>
        <taxon>unclassified sequences</taxon>
        <taxon>metagenomes</taxon>
        <taxon>ecological metagenomes</taxon>
    </lineage>
</organism>
<dbReference type="AlphaFoldDB" id="X0UZ43"/>
<protein>
    <submittedName>
        <fullName evidence="1">Uncharacterized protein</fullName>
    </submittedName>
</protein>
<reference evidence="1" key="1">
    <citation type="journal article" date="2014" name="Front. Microbiol.">
        <title>High frequency of phylogenetically diverse reductive dehalogenase-homologous genes in deep subseafloor sedimentary metagenomes.</title>
        <authorList>
            <person name="Kawai M."/>
            <person name="Futagami T."/>
            <person name="Toyoda A."/>
            <person name="Takaki Y."/>
            <person name="Nishi S."/>
            <person name="Hori S."/>
            <person name="Arai W."/>
            <person name="Tsubouchi T."/>
            <person name="Morono Y."/>
            <person name="Uchiyama I."/>
            <person name="Ito T."/>
            <person name="Fujiyama A."/>
            <person name="Inagaki F."/>
            <person name="Takami H."/>
        </authorList>
    </citation>
    <scope>NUCLEOTIDE SEQUENCE</scope>
    <source>
        <strain evidence="1">Expedition CK06-06</strain>
    </source>
</reference>
<dbReference type="EMBL" id="BARS01018369">
    <property type="protein sequence ID" value="GAF93690.1"/>
    <property type="molecule type" value="Genomic_DNA"/>
</dbReference>
<sequence length="38" mass="4323">KTVLVNITKVSDGSLVYSDKIDFIYNEADKTWIGNIDF</sequence>
<name>X0UZ43_9ZZZZ</name>
<gene>
    <name evidence="1" type="ORF">S01H1_29892</name>
</gene>
<evidence type="ECO:0000313" key="1">
    <source>
        <dbReference type="EMBL" id="GAF93690.1"/>
    </source>
</evidence>
<accession>X0UZ43</accession>
<feature type="non-terminal residue" evidence="1">
    <location>
        <position position="1"/>
    </location>
</feature>